<dbReference type="PROSITE" id="PS50916">
    <property type="entry name" value="RABBD"/>
    <property type="match status" value="1"/>
</dbReference>
<dbReference type="GO" id="GO:0042593">
    <property type="term" value="P:glucose homeostasis"/>
    <property type="evidence" value="ECO:0007669"/>
    <property type="project" value="Ensembl"/>
</dbReference>
<evidence type="ECO:0000256" key="1">
    <source>
        <dbReference type="ARBA" id="ARBA00004250"/>
    </source>
</evidence>
<dbReference type="GO" id="GO:0098793">
    <property type="term" value="C:presynapse"/>
    <property type="evidence" value="ECO:0007669"/>
    <property type="project" value="GOC"/>
</dbReference>
<dbReference type="Proteomes" id="UP000233180">
    <property type="component" value="Unassembled WGS sequence"/>
</dbReference>
<dbReference type="SUPFAM" id="SSF57903">
    <property type="entry name" value="FYVE/PHD zinc finger"/>
    <property type="match status" value="1"/>
</dbReference>
<feature type="compositionally biased region" description="Basic and acidic residues" evidence="3">
    <location>
        <begin position="177"/>
        <end position="186"/>
    </location>
</feature>
<dbReference type="GO" id="GO:0017158">
    <property type="term" value="P:regulation of calcium ion-dependent exocytosis"/>
    <property type="evidence" value="ECO:0007669"/>
    <property type="project" value="Ensembl"/>
</dbReference>
<dbReference type="InterPro" id="IPR043566">
    <property type="entry name" value="Rabphilin/DOC2/Noc2"/>
</dbReference>
<dbReference type="GO" id="GO:0030658">
    <property type="term" value="C:transport vesicle membrane"/>
    <property type="evidence" value="ECO:0007669"/>
    <property type="project" value="UniProtKB-SubCell"/>
</dbReference>
<evidence type="ECO:0000313" key="5">
    <source>
        <dbReference type="Ensembl" id="ENSRBIP00000030803.1"/>
    </source>
</evidence>
<feature type="compositionally biased region" description="Basic and acidic residues" evidence="3">
    <location>
        <begin position="281"/>
        <end position="293"/>
    </location>
</feature>
<dbReference type="OMA" id="AGKRHTW"/>
<keyword evidence="6" id="KW-1185">Reference proteome</keyword>
<dbReference type="GO" id="GO:0007186">
    <property type="term" value="P:G protein-coupled receptor signaling pathway"/>
    <property type="evidence" value="ECO:0007669"/>
    <property type="project" value="Ensembl"/>
</dbReference>
<feature type="region of interest" description="Disordered" evidence="3">
    <location>
        <begin position="161"/>
        <end position="187"/>
    </location>
</feature>
<dbReference type="GO" id="GO:0046872">
    <property type="term" value="F:metal ion binding"/>
    <property type="evidence" value="ECO:0007669"/>
    <property type="project" value="UniProtKB-KW"/>
</dbReference>
<sequence length="311" mass="33987">MADTIFGSGNDQWVCPNDRQLALRAKLQTGWSVHTYQTEKQRRNQHLSPAEVEAILQVIQRAERLDVLEQHRIGRLVERLETMRRNVLGNGLSQCLLCGEVLGFLGSSSVFCKDCRKVRPCSETGWPWWLLCVSLSPTQVWKRSGAWFYKGLPKYILPLKTPGRADDPHVRPVPLEPAEREPRSSETGRIYTWARGRVVSSDSDSDSDLSSSSLEDRLPPSGVRGLKGDKPWRESGGSVEAPRMGLTHPLGHLSGSQSSLASEMGTGSADPQRGALPQADLKGRGEYPVKDTPGRAPSADAAPAGPSGCLG</sequence>
<dbReference type="GO" id="GO:0045744">
    <property type="term" value="P:negative regulation of G protein-coupled receptor signaling pathway"/>
    <property type="evidence" value="ECO:0007669"/>
    <property type="project" value="Ensembl"/>
</dbReference>
<comment type="subcellular location">
    <subcellularLocation>
        <location evidence="1">Cytoplasmic vesicle</location>
        <location evidence="1">Secretory vesicle membrane</location>
    </subcellularLocation>
</comment>
<gene>
    <name evidence="5" type="primary">RPH3AL</name>
</gene>
<feature type="compositionally biased region" description="Low complexity" evidence="3">
    <location>
        <begin position="294"/>
        <end position="311"/>
    </location>
</feature>
<accession>A0A2K6M4V5</accession>
<evidence type="ECO:0000256" key="2">
    <source>
        <dbReference type="ARBA" id="ARBA00022723"/>
    </source>
</evidence>
<dbReference type="GO" id="GO:0061669">
    <property type="term" value="P:spontaneous neurotransmitter secretion"/>
    <property type="evidence" value="ECO:0007669"/>
    <property type="project" value="TreeGrafter"/>
</dbReference>
<name>A0A2K6M4V5_RHIBE</name>
<dbReference type="InterPro" id="IPR041282">
    <property type="entry name" value="FYVE_2"/>
</dbReference>
<reference evidence="5" key="2">
    <citation type="submission" date="2025-08" db="UniProtKB">
        <authorList>
            <consortium name="Ensembl"/>
        </authorList>
    </citation>
    <scope>IDENTIFICATION</scope>
</reference>
<keyword evidence="2" id="KW-0479">Metal-binding</keyword>
<dbReference type="GO" id="GO:0031267">
    <property type="term" value="F:small GTPase binding"/>
    <property type="evidence" value="ECO:0007669"/>
    <property type="project" value="InterPro"/>
</dbReference>
<dbReference type="PANTHER" id="PTHR45729">
    <property type="entry name" value="RABPHILIN, ISOFORM A"/>
    <property type="match status" value="1"/>
</dbReference>
<feature type="domain" description="RabBD" evidence="4">
    <location>
        <begin position="41"/>
        <end position="151"/>
    </location>
</feature>
<reference evidence="5" key="3">
    <citation type="submission" date="2025-09" db="UniProtKB">
        <authorList>
            <consortium name="Ensembl"/>
        </authorList>
    </citation>
    <scope>IDENTIFICATION</scope>
</reference>
<dbReference type="GO" id="GO:0032024">
    <property type="term" value="P:positive regulation of insulin secretion"/>
    <property type="evidence" value="ECO:0007669"/>
    <property type="project" value="Ensembl"/>
</dbReference>
<evidence type="ECO:0000259" key="4">
    <source>
        <dbReference type="PROSITE" id="PS50916"/>
    </source>
</evidence>
<proteinExistence type="predicted"/>
<dbReference type="GO" id="GO:0006887">
    <property type="term" value="P:exocytosis"/>
    <property type="evidence" value="ECO:0007669"/>
    <property type="project" value="TreeGrafter"/>
</dbReference>
<dbReference type="GO" id="GO:0006886">
    <property type="term" value="P:intracellular protein transport"/>
    <property type="evidence" value="ECO:0007669"/>
    <property type="project" value="InterPro"/>
</dbReference>
<evidence type="ECO:0000256" key="3">
    <source>
        <dbReference type="SAM" id="MobiDB-lite"/>
    </source>
</evidence>
<dbReference type="InterPro" id="IPR011011">
    <property type="entry name" value="Znf_FYVE_PHD"/>
</dbReference>
<evidence type="ECO:0000313" key="6">
    <source>
        <dbReference type="Proteomes" id="UP000233180"/>
    </source>
</evidence>
<feature type="region of interest" description="Disordered" evidence="3">
    <location>
        <begin position="200"/>
        <end position="311"/>
    </location>
</feature>
<dbReference type="GeneTree" id="ENSGT00440000034248"/>
<dbReference type="Gene3D" id="3.30.40.10">
    <property type="entry name" value="Zinc/RING finger domain, C3HC4 (zinc finger)"/>
    <property type="match status" value="1"/>
</dbReference>
<protein>
    <submittedName>
        <fullName evidence="5">Rabphilin 3A like (without C2 domains)</fullName>
    </submittedName>
</protein>
<dbReference type="InterPro" id="IPR013083">
    <property type="entry name" value="Znf_RING/FYVE/PHD"/>
</dbReference>
<reference evidence="5 6" key="1">
    <citation type="submission" date="2016-06" db="EMBL/GenBank/DDBJ databases">
        <title>Genome of Rhinopithecus bieti.</title>
        <authorList>
            <person name="Wu"/>
            <person name="C.-I. and Zhang"/>
            <person name="Y."/>
        </authorList>
    </citation>
    <scope>NUCLEOTIDE SEQUENCE</scope>
</reference>
<dbReference type="Ensembl" id="ENSRBIT00000054766.1">
    <property type="protein sequence ID" value="ENSRBIP00000030803.1"/>
    <property type="gene ID" value="ENSRBIG00000039247.1"/>
</dbReference>
<dbReference type="STRING" id="61621.ENSRBIP00000030803"/>
<dbReference type="PANTHER" id="PTHR45729:SF4">
    <property type="entry name" value="RAB EFFECTOR NOC2"/>
    <property type="match status" value="1"/>
</dbReference>
<dbReference type="AlphaFoldDB" id="A0A2K6M4V5"/>
<organism evidence="5 6">
    <name type="scientific">Rhinopithecus bieti</name>
    <name type="common">Black snub-nosed monkey</name>
    <name type="synonym">Pygathrix bieti</name>
    <dbReference type="NCBI Taxonomy" id="61621"/>
    <lineage>
        <taxon>Eukaryota</taxon>
        <taxon>Metazoa</taxon>
        <taxon>Chordata</taxon>
        <taxon>Craniata</taxon>
        <taxon>Vertebrata</taxon>
        <taxon>Euteleostomi</taxon>
        <taxon>Mammalia</taxon>
        <taxon>Eutheria</taxon>
        <taxon>Euarchontoglires</taxon>
        <taxon>Primates</taxon>
        <taxon>Haplorrhini</taxon>
        <taxon>Catarrhini</taxon>
        <taxon>Cercopithecidae</taxon>
        <taxon>Colobinae</taxon>
        <taxon>Rhinopithecus</taxon>
    </lineage>
</organism>
<dbReference type="InterPro" id="IPR010911">
    <property type="entry name" value="Rab_BD"/>
</dbReference>
<dbReference type="Pfam" id="PF02318">
    <property type="entry name" value="FYVE_2"/>
    <property type="match status" value="1"/>
</dbReference>